<organism evidence="2 3">
    <name type="scientific">Cichlidogyrus casuarinus</name>
    <dbReference type="NCBI Taxonomy" id="1844966"/>
    <lineage>
        <taxon>Eukaryota</taxon>
        <taxon>Metazoa</taxon>
        <taxon>Spiralia</taxon>
        <taxon>Lophotrochozoa</taxon>
        <taxon>Platyhelminthes</taxon>
        <taxon>Monogenea</taxon>
        <taxon>Monopisthocotylea</taxon>
        <taxon>Dactylogyridea</taxon>
        <taxon>Ancyrocephalidae</taxon>
        <taxon>Cichlidogyrus</taxon>
    </lineage>
</organism>
<feature type="region of interest" description="Disordered" evidence="1">
    <location>
        <begin position="29"/>
        <end position="62"/>
    </location>
</feature>
<dbReference type="EMBL" id="JBJKFK010008970">
    <property type="protein sequence ID" value="KAL3306930.1"/>
    <property type="molecule type" value="Genomic_DNA"/>
</dbReference>
<feature type="non-terminal residue" evidence="2">
    <location>
        <position position="1"/>
    </location>
</feature>
<sequence length="88" mass="9676">RAFTVVICTENHNQVSFSPFTPHQIPVPAELTLGPGDCHHPTRGRRGRTTDAAPEPTQDASYFEGRGQRLTIQHGDIADQAVSGRRLE</sequence>
<accession>A0ABD2PI32</accession>
<protein>
    <submittedName>
        <fullName evidence="2">Uncharacterized protein</fullName>
    </submittedName>
</protein>
<reference evidence="2 3" key="1">
    <citation type="submission" date="2024-11" db="EMBL/GenBank/DDBJ databases">
        <title>Adaptive evolution of stress response genes in parasites aligns with host niche diversity.</title>
        <authorList>
            <person name="Hahn C."/>
            <person name="Resl P."/>
        </authorList>
    </citation>
    <scope>NUCLEOTIDE SEQUENCE [LARGE SCALE GENOMIC DNA]</scope>
    <source>
        <strain evidence="2">EGGRZ-B1_66</strain>
        <tissue evidence="2">Body</tissue>
    </source>
</reference>
<evidence type="ECO:0000313" key="3">
    <source>
        <dbReference type="Proteomes" id="UP001626550"/>
    </source>
</evidence>
<keyword evidence="3" id="KW-1185">Reference proteome</keyword>
<comment type="caution">
    <text evidence="2">The sequence shown here is derived from an EMBL/GenBank/DDBJ whole genome shotgun (WGS) entry which is preliminary data.</text>
</comment>
<dbReference type="AlphaFoldDB" id="A0ABD2PI32"/>
<dbReference type="Proteomes" id="UP001626550">
    <property type="component" value="Unassembled WGS sequence"/>
</dbReference>
<gene>
    <name evidence="2" type="ORF">Ciccas_014571</name>
</gene>
<name>A0ABD2PI32_9PLAT</name>
<proteinExistence type="predicted"/>
<evidence type="ECO:0000256" key="1">
    <source>
        <dbReference type="SAM" id="MobiDB-lite"/>
    </source>
</evidence>
<evidence type="ECO:0000313" key="2">
    <source>
        <dbReference type="EMBL" id="KAL3306930.1"/>
    </source>
</evidence>